<gene>
    <name evidence="2" type="ORF">RRG08_030252</name>
</gene>
<evidence type="ECO:0008006" key="4">
    <source>
        <dbReference type="Google" id="ProtNLM"/>
    </source>
</evidence>
<keyword evidence="1" id="KW-0732">Signal</keyword>
<accession>A0AAE1AJ21</accession>
<keyword evidence="3" id="KW-1185">Reference proteome</keyword>
<evidence type="ECO:0000313" key="2">
    <source>
        <dbReference type="EMBL" id="KAK3788553.1"/>
    </source>
</evidence>
<protein>
    <recommendedName>
        <fullName evidence="4">Secreted protein</fullName>
    </recommendedName>
</protein>
<comment type="caution">
    <text evidence="2">The sequence shown here is derived from an EMBL/GenBank/DDBJ whole genome shotgun (WGS) entry which is preliminary data.</text>
</comment>
<dbReference type="AlphaFoldDB" id="A0AAE1AJ21"/>
<feature type="chain" id="PRO_5042224747" description="Secreted protein" evidence="1">
    <location>
        <begin position="19"/>
        <end position="103"/>
    </location>
</feature>
<evidence type="ECO:0000256" key="1">
    <source>
        <dbReference type="SAM" id="SignalP"/>
    </source>
</evidence>
<proteinExistence type="predicted"/>
<organism evidence="2 3">
    <name type="scientific">Elysia crispata</name>
    <name type="common">lettuce slug</name>
    <dbReference type="NCBI Taxonomy" id="231223"/>
    <lineage>
        <taxon>Eukaryota</taxon>
        <taxon>Metazoa</taxon>
        <taxon>Spiralia</taxon>
        <taxon>Lophotrochozoa</taxon>
        <taxon>Mollusca</taxon>
        <taxon>Gastropoda</taxon>
        <taxon>Heterobranchia</taxon>
        <taxon>Euthyneura</taxon>
        <taxon>Panpulmonata</taxon>
        <taxon>Sacoglossa</taxon>
        <taxon>Placobranchoidea</taxon>
        <taxon>Plakobranchidae</taxon>
        <taxon>Elysia</taxon>
    </lineage>
</organism>
<dbReference type="Proteomes" id="UP001283361">
    <property type="component" value="Unassembled WGS sequence"/>
</dbReference>
<sequence>MLTAPCFLSETLTMLVESLLVSPDAVSSVLPVTNPDHVSRVTTSLTSCSPCFLSQTLTMLVESLLVSPHAVSPVLPVTNPDHVSRVTTSVTSCCQPRASCHKP</sequence>
<dbReference type="EMBL" id="JAWDGP010001755">
    <property type="protein sequence ID" value="KAK3788553.1"/>
    <property type="molecule type" value="Genomic_DNA"/>
</dbReference>
<evidence type="ECO:0000313" key="3">
    <source>
        <dbReference type="Proteomes" id="UP001283361"/>
    </source>
</evidence>
<reference evidence="2" key="1">
    <citation type="journal article" date="2023" name="G3 (Bethesda)">
        <title>A reference genome for the long-term kleptoplast-retaining sea slug Elysia crispata morphotype clarki.</title>
        <authorList>
            <person name="Eastman K.E."/>
            <person name="Pendleton A.L."/>
            <person name="Shaikh M.A."/>
            <person name="Suttiyut T."/>
            <person name="Ogas R."/>
            <person name="Tomko P."/>
            <person name="Gavelis G."/>
            <person name="Widhalm J.R."/>
            <person name="Wisecaver J.H."/>
        </authorList>
    </citation>
    <scope>NUCLEOTIDE SEQUENCE</scope>
    <source>
        <strain evidence="2">ECLA1</strain>
    </source>
</reference>
<name>A0AAE1AJ21_9GAST</name>
<feature type="signal peptide" evidence="1">
    <location>
        <begin position="1"/>
        <end position="18"/>
    </location>
</feature>